<gene>
    <name evidence="2" type="ORF">A6X21_07545</name>
</gene>
<feature type="compositionally biased region" description="Basic and acidic residues" evidence="1">
    <location>
        <begin position="42"/>
        <end position="61"/>
    </location>
</feature>
<dbReference type="EMBL" id="LYDR01000124">
    <property type="protein sequence ID" value="ODA29735.1"/>
    <property type="molecule type" value="Genomic_DNA"/>
</dbReference>
<proteinExistence type="predicted"/>
<keyword evidence="3" id="KW-1185">Reference proteome</keyword>
<dbReference type="AlphaFoldDB" id="A0A1C3E907"/>
<sequence length="61" mass="7246">MEEQIRRSWCRWRGDAAAEDPKSLSRDKLHLARESWPTTGEPRLEKGIRKSDWGRQVDRNP</sequence>
<accession>A0A1C3E907</accession>
<comment type="caution">
    <text evidence="2">The sequence shown here is derived from an EMBL/GenBank/DDBJ whole genome shotgun (WGS) entry which is preliminary data.</text>
</comment>
<reference evidence="2 3" key="1">
    <citation type="submission" date="2016-05" db="EMBL/GenBank/DDBJ databases">
        <title>Genomic and physiological characterization of Planctopirus sp. isolated from fresh water lake.</title>
        <authorList>
            <person name="Subhash Y."/>
            <person name="Ramana C."/>
        </authorList>
    </citation>
    <scope>NUCLEOTIDE SEQUENCE [LARGE SCALE GENOMIC DNA]</scope>
    <source>
        <strain evidence="2 3">JC280</strain>
    </source>
</reference>
<name>A0A1C3E907_9PLAN</name>
<feature type="region of interest" description="Disordered" evidence="1">
    <location>
        <begin position="31"/>
        <end position="61"/>
    </location>
</feature>
<organism evidence="2 3">
    <name type="scientific">Planctopirus hydrillae</name>
    <dbReference type="NCBI Taxonomy" id="1841610"/>
    <lineage>
        <taxon>Bacteria</taxon>
        <taxon>Pseudomonadati</taxon>
        <taxon>Planctomycetota</taxon>
        <taxon>Planctomycetia</taxon>
        <taxon>Planctomycetales</taxon>
        <taxon>Planctomycetaceae</taxon>
        <taxon>Planctopirus</taxon>
    </lineage>
</organism>
<protein>
    <submittedName>
        <fullName evidence="2">Uncharacterized protein</fullName>
    </submittedName>
</protein>
<evidence type="ECO:0000256" key="1">
    <source>
        <dbReference type="SAM" id="MobiDB-lite"/>
    </source>
</evidence>
<dbReference type="STRING" id="1841610.A6X21_07545"/>
<dbReference type="Proteomes" id="UP000094828">
    <property type="component" value="Unassembled WGS sequence"/>
</dbReference>
<evidence type="ECO:0000313" key="3">
    <source>
        <dbReference type="Proteomes" id="UP000094828"/>
    </source>
</evidence>
<evidence type="ECO:0000313" key="2">
    <source>
        <dbReference type="EMBL" id="ODA29735.1"/>
    </source>
</evidence>